<dbReference type="Proteomes" id="UP000567179">
    <property type="component" value="Unassembled WGS sequence"/>
</dbReference>
<sequence>MWHNSIVRDSWGYLHDGTFYLTRLDDNTIQPPFPSTPETSISDSASPHAGHSELTNMVDYETPETVAPLIQESRRKLKENRFQSRLS</sequence>
<name>A0A8H5F0N3_9AGAR</name>
<dbReference type="EMBL" id="JAACJJ010000029">
    <property type="protein sequence ID" value="KAF5319349.1"/>
    <property type="molecule type" value="Genomic_DNA"/>
</dbReference>
<gene>
    <name evidence="2" type="ORF">D9619_008429</name>
</gene>
<reference evidence="2 3" key="1">
    <citation type="journal article" date="2020" name="ISME J.">
        <title>Uncovering the hidden diversity of litter-decomposition mechanisms in mushroom-forming fungi.</title>
        <authorList>
            <person name="Floudas D."/>
            <person name="Bentzer J."/>
            <person name="Ahren D."/>
            <person name="Johansson T."/>
            <person name="Persson P."/>
            <person name="Tunlid A."/>
        </authorList>
    </citation>
    <scope>NUCLEOTIDE SEQUENCE [LARGE SCALE GENOMIC DNA]</scope>
    <source>
        <strain evidence="2 3">CBS 101986</strain>
    </source>
</reference>
<dbReference type="AlphaFoldDB" id="A0A8H5F0N3"/>
<evidence type="ECO:0000313" key="3">
    <source>
        <dbReference type="Proteomes" id="UP000567179"/>
    </source>
</evidence>
<keyword evidence="3" id="KW-1185">Reference proteome</keyword>
<evidence type="ECO:0000256" key="1">
    <source>
        <dbReference type="SAM" id="MobiDB-lite"/>
    </source>
</evidence>
<protein>
    <submittedName>
        <fullName evidence="2">Uncharacterized protein</fullName>
    </submittedName>
</protein>
<proteinExistence type="predicted"/>
<feature type="region of interest" description="Disordered" evidence="1">
    <location>
        <begin position="30"/>
        <end position="60"/>
    </location>
</feature>
<feature type="compositionally biased region" description="Polar residues" evidence="1">
    <location>
        <begin position="36"/>
        <end position="45"/>
    </location>
</feature>
<evidence type="ECO:0000313" key="2">
    <source>
        <dbReference type="EMBL" id="KAF5319349.1"/>
    </source>
</evidence>
<accession>A0A8H5F0N3</accession>
<organism evidence="2 3">
    <name type="scientific">Psilocybe cf. subviscida</name>
    <dbReference type="NCBI Taxonomy" id="2480587"/>
    <lineage>
        <taxon>Eukaryota</taxon>
        <taxon>Fungi</taxon>
        <taxon>Dikarya</taxon>
        <taxon>Basidiomycota</taxon>
        <taxon>Agaricomycotina</taxon>
        <taxon>Agaricomycetes</taxon>
        <taxon>Agaricomycetidae</taxon>
        <taxon>Agaricales</taxon>
        <taxon>Agaricineae</taxon>
        <taxon>Strophariaceae</taxon>
        <taxon>Psilocybe</taxon>
    </lineage>
</organism>
<comment type="caution">
    <text evidence="2">The sequence shown here is derived from an EMBL/GenBank/DDBJ whole genome shotgun (WGS) entry which is preliminary data.</text>
</comment>